<keyword evidence="2" id="KW-1185">Reference proteome</keyword>
<dbReference type="InterPro" id="IPR046930">
    <property type="entry name" value="HTH_60"/>
</dbReference>
<evidence type="ECO:0000313" key="2">
    <source>
        <dbReference type="Proteomes" id="UP000019249"/>
    </source>
</evidence>
<organism evidence="1 2">
    <name type="scientific">Listeria floridensis FSL S10-1187</name>
    <dbReference type="NCBI Taxonomy" id="1265817"/>
    <lineage>
        <taxon>Bacteria</taxon>
        <taxon>Bacillati</taxon>
        <taxon>Bacillota</taxon>
        <taxon>Bacilli</taxon>
        <taxon>Bacillales</taxon>
        <taxon>Listeriaceae</taxon>
        <taxon>Listeria</taxon>
    </lineage>
</organism>
<evidence type="ECO:0000313" key="1">
    <source>
        <dbReference type="EMBL" id="EUJ33037.1"/>
    </source>
</evidence>
<dbReference type="Pfam" id="PF20317">
    <property type="entry name" value="HTH_60"/>
    <property type="match status" value="1"/>
</dbReference>
<reference evidence="1 2" key="1">
    <citation type="journal article" date="2014" name="Int. J. Syst. Evol. Microbiol.">
        <title>Listeria floridensis sp. nov., Listeria aquatica sp. nov., Listeria cornellensis sp. nov., Listeria riparia sp. nov. and Listeria grandensis sp. nov., from agricultural and natural environments.</title>
        <authorList>
            <person name="den Bakker H.C."/>
            <person name="Warchocki S."/>
            <person name="Wright E.M."/>
            <person name="Allred A.F."/>
            <person name="Ahlstrom C."/>
            <person name="Manuel C.S."/>
            <person name="Stasiewicz M.J."/>
            <person name="Burrell A."/>
            <person name="Roof S."/>
            <person name="Strawn L."/>
            <person name="Fortes E.D."/>
            <person name="Nightingale K.K."/>
            <person name="Kephart D."/>
            <person name="Wiedmann M."/>
        </authorList>
    </citation>
    <scope>NUCLEOTIDE SEQUENCE [LARGE SCALE GENOMIC DNA]</scope>
    <source>
        <strain evidence="1 2">FSL S10-1187</strain>
    </source>
</reference>
<comment type="caution">
    <text evidence="1">The sequence shown here is derived from an EMBL/GenBank/DDBJ whole genome shotgun (WGS) entry which is preliminary data.</text>
</comment>
<accession>A0ABN0RGR3</accession>
<name>A0ABN0RGR3_9LIST</name>
<dbReference type="EMBL" id="AODF01000008">
    <property type="protein sequence ID" value="EUJ33037.1"/>
    <property type="molecule type" value="Genomic_DNA"/>
</dbReference>
<proteinExistence type="predicted"/>
<gene>
    <name evidence="1" type="ORF">MFLO_05530</name>
</gene>
<protein>
    <recommendedName>
        <fullName evidence="3">Transcriptional regulator</fullName>
    </recommendedName>
</protein>
<evidence type="ECO:0008006" key="3">
    <source>
        <dbReference type="Google" id="ProtNLM"/>
    </source>
</evidence>
<sequence length="81" mass="9432">MADGFDKTSEDEKVRAVISQLAYYFDFSYETLALYGKVSVSELEQFMQNPEALPLEKRYVLGIRMLYLNFILKECYQDALA</sequence>
<dbReference type="Proteomes" id="UP000019249">
    <property type="component" value="Unassembled WGS sequence"/>
</dbReference>